<gene>
    <name evidence="10" type="ORF">SAMN05660874_03300</name>
</gene>
<feature type="transmembrane region" description="Helical" evidence="7">
    <location>
        <begin position="135"/>
        <end position="155"/>
    </location>
</feature>
<feature type="transmembrane region" description="Helical" evidence="7">
    <location>
        <begin position="29"/>
        <end position="51"/>
    </location>
</feature>
<evidence type="ECO:0000259" key="9">
    <source>
        <dbReference type="PROSITE" id="PS50928"/>
    </source>
</evidence>
<organism evidence="10 11">
    <name type="scientific">Saccharopolyspora flava</name>
    <dbReference type="NCBI Taxonomy" id="95161"/>
    <lineage>
        <taxon>Bacteria</taxon>
        <taxon>Bacillati</taxon>
        <taxon>Actinomycetota</taxon>
        <taxon>Actinomycetes</taxon>
        <taxon>Pseudonocardiales</taxon>
        <taxon>Pseudonocardiaceae</taxon>
        <taxon>Saccharopolyspora</taxon>
    </lineage>
</organism>
<dbReference type="GO" id="GO:0005886">
    <property type="term" value="C:plasma membrane"/>
    <property type="evidence" value="ECO:0007669"/>
    <property type="project" value="UniProtKB-SubCell"/>
</dbReference>
<dbReference type="Gene3D" id="1.10.3720.10">
    <property type="entry name" value="MetI-like"/>
    <property type="match status" value="1"/>
</dbReference>
<feature type="region of interest" description="Disordered" evidence="8">
    <location>
        <begin position="1"/>
        <end position="22"/>
    </location>
</feature>
<evidence type="ECO:0000256" key="6">
    <source>
        <dbReference type="ARBA" id="ARBA00023136"/>
    </source>
</evidence>
<dbReference type="STRING" id="95161.SAMN05660874_03300"/>
<evidence type="ECO:0000313" key="11">
    <source>
        <dbReference type="Proteomes" id="UP000198852"/>
    </source>
</evidence>
<feature type="transmembrane region" description="Helical" evidence="7">
    <location>
        <begin position="285"/>
        <end position="314"/>
    </location>
</feature>
<evidence type="ECO:0000256" key="7">
    <source>
        <dbReference type="RuleBase" id="RU363032"/>
    </source>
</evidence>
<evidence type="ECO:0000256" key="4">
    <source>
        <dbReference type="ARBA" id="ARBA00022692"/>
    </source>
</evidence>
<evidence type="ECO:0000256" key="5">
    <source>
        <dbReference type="ARBA" id="ARBA00022989"/>
    </source>
</evidence>
<accession>A0A1I6SPV0</accession>
<dbReference type="PANTHER" id="PTHR30193">
    <property type="entry name" value="ABC TRANSPORTER PERMEASE PROTEIN"/>
    <property type="match status" value="1"/>
</dbReference>
<keyword evidence="5 7" id="KW-1133">Transmembrane helix</keyword>
<dbReference type="AlphaFoldDB" id="A0A1I6SPV0"/>
<keyword evidence="4 7" id="KW-0812">Transmembrane</keyword>
<evidence type="ECO:0000313" key="10">
    <source>
        <dbReference type="EMBL" id="SFS78984.1"/>
    </source>
</evidence>
<dbReference type="CDD" id="cd06261">
    <property type="entry name" value="TM_PBP2"/>
    <property type="match status" value="1"/>
</dbReference>
<dbReference type="SUPFAM" id="SSF161098">
    <property type="entry name" value="MetI-like"/>
    <property type="match status" value="1"/>
</dbReference>
<evidence type="ECO:0000256" key="2">
    <source>
        <dbReference type="ARBA" id="ARBA00022448"/>
    </source>
</evidence>
<keyword evidence="11" id="KW-1185">Reference proteome</keyword>
<keyword evidence="6 7" id="KW-0472">Membrane</keyword>
<keyword evidence="2 7" id="KW-0813">Transport</keyword>
<feature type="transmembrane region" description="Helical" evidence="7">
    <location>
        <begin position="98"/>
        <end position="123"/>
    </location>
</feature>
<feature type="transmembrane region" description="Helical" evidence="7">
    <location>
        <begin position="185"/>
        <end position="205"/>
    </location>
</feature>
<keyword evidence="3" id="KW-1003">Cell membrane</keyword>
<dbReference type="PANTHER" id="PTHR30193:SF37">
    <property type="entry name" value="INNER MEMBRANE ABC TRANSPORTER PERMEASE PROTEIN YCJO"/>
    <property type="match status" value="1"/>
</dbReference>
<feature type="compositionally biased region" description="Low complexity" evidence="8">
    <location>
        <begin position="1"/>
        <end position="10"/>
    </location>
</feature>
<feature type="transmembrane region" description="Helical" evidence="7">
    <location>
        <begin position="245"/>
        <end position="265"/>
    </location>
</feature>
<sequence>MTSTATSPTAPVAPPDPPPRRKWSPSKRLLPYLLVAPALCFELLVHLLPMLGGLYMSVLELTQFYLRDWLSAPWAGLANFRFALDFDGAVGAALLRSFAVTAGFSVLTVGLSWLLGVFAATLLQRSFRGRAVLRTLFLVPYALPVYTAAMIWKFLLDQDDGMVNATLGGLGITDGKTFWLLGDNAFLATVATATWRLWPFAFLVLMAGMQSIPHDVYESATVDGAGLWQQFRNITLPMLRPVNQVLVLVLFLWTFNDFNVPYILFDKSVPSAANLLSIHIYNNSFITWNFGMGSAMSTLLLLFLLVVTAGYLAFTSRRMKDA</sequence>
<dbReference type="InterPro" id="IPR000515">
    <property type="entry name" value="MetI-like"/>
</dbReference>
<feature type="domain" description="ABC transmembrane type-1" evidence="9">
    <location>
        <begin position="98"/>
        <end position="313"/>
    </location>
</feature>
<protein>
    <submittedName>
        <fullName evidence="10">Carbohydrate ABC transporter membrane protein 1, CUT1 family</fullName>
    </submittedName>
</protein>
<dbReference type="Pfam" id="PF00528">
    <property type="entry name" value="BPD_transp_1"/>
    <property type="match status" value="1"/>
</dbReference>
<evidence type="ECO:0000256" key="3">
    <source>
        <dbReference type="ARBA" id="ARBA00022475"/>
    </source>
</evidence>
<reference evidence="11" key="1">
    <citation type="submission" date="2016-10" db="EMBL/GenBank/DDBJ databases">
        <authorList>
            <person name="Varghese N."/>
            <person name="Submissions S."/>
        </authorList>
    </citation>
    <scope>NUCLEOTIDE SEQUENCE [LARGE SCALE GENOMIC DNA]</scope>
    <source>
        <strain evidence="11">DSM 44771</strain>
    </source>
</reference>
<dbReference type="InterPro" id="IPR051393">
    <property type="entry name" value="ABC_transporter_permease"/>
</dbReference>
<comment type="subcellular location">
    <subcellularLocation>
        <location evidence="1 7">Cell membrane</location>
        <topology evidence="1 7">Multi-pass membrane protein</topology>
    </subcellularLocation>
</comment>
<proteinExistence type="inferred from homology"/>
<dbReference type="PROSITE" id="PS50928">
    <property type="entry name" value="ABC_TM1"/>
    <property type="match status" value="1"/>
</dbReference>
<dbReference type="RefSeq" id="WP_245775894.1">
    <property type="nucleotide sequence ID" value="NZ_FOZX01000005.1"/>
</dbReference>
<dbReference type="InterPro" id="IPR035906">
    <property type="entry name" value="MetI-like_sf"/>
</dbReference>
<dbReference type="GO" id="GO:0055085">
    <property type="term" value="P:transmembrane transport"/>
    <property type="evidence" value="ECO:0007669"/>
    <property type="project" value="InterPro"/>
</dbReference>
<dbReference type="Proteomes" id="UP000198852">
    <property type="component" value="Unassembled WGS sequence"/>
</dbReference>
<dbReference type="EMBL" id="FOZX01000005">
    <property type="protein sequence ID" value="SFS78984.1"/>
    <property type="molecule type" value="Genomic_DNA"/>
</dbReference>
<comment type="similarity">
    <text evidence="7">Belongs to the binding-protein-dependent transport system permease family.</text>
</comment>
<evidence type="ECO:0000256" key="1">
    <source>
        <dbReference type="ARBA" id="ARBA00004651"/>
    </source>
</evidence>
<name>A0A1I6SPV0_9PSEU</name>
<evidence type="ECO:0000256" key="8">
    <source>
        <dbReference type="SAM" id="MobiDB-lite"/>
    </source>
</evidence>